<name>A0A0A9CW64_ARUDO</name>
<dbReference type="AlphaFoldDB" id="A0A0A9CW64"/>
<proteinExistence type="predicted"/>
<reference evidence="1" key="1">
    <citation type="submission" date="2014-09" db="EMBL/GenBank/DDBJ databases">
        <authorList>
            <person name="Magalhaes I.L.F."/>
            <person name="Oliveira U."/>
            <person name="Santos F.R."/>
            <person name="Vidigal T.H.D.A."/>
            <person name="Brescovit A.D."/>
            <person name="Santos A.J."/>
        </authorList>
    </citation>
    <scope>NUCLEOTIDE SEQUENCE</scope>
    <source>
        <tissue evidence="1">Shoot tissue taken approximately 20 cm above the soil surface</tissue>
    </source>
</reference>
<accession>A0A0A9CW64</accession>
<evidence type="ECO:0000313" key="1">
    <source>
        <dbReference type="EMBL" id="JAD75742.1"/>
    </source>
</evidence>
<organism evidence="1">
    <name type="scientific">Arundo donax</name>
    <name type="common">Giant reed</name>
    <name type="synonym">Donax arundinaceus</name>
    <dbReference type="NCBI Taxonomy" id="35708"/>
    <lineage>
        <taxon>Eukaryota</taxon>
        <taxon>Viridiplantae</taxon>
        <taxon>Streptophyta</taxon>
        <taxon>Embryophyta</taxon>
        <taxon>Tracheophyta</taxon>
        <taxon>Spermatophyta</taxon>
        <taxon>Magnoliopsida</taxon>
        <taxon>Liliopsida</taxon>
        <taxon>Poales</taxon>
        <taxon>Poaceae</taxon>
        <taxon>PACMAD clade</taxon>
        <taxon>Arundinoideae</taxon>
        <taxon>Arundineae</taxon>
        <taxon>Arundo</taxon>
    </lineage>
</organism>
<protein>
    <submittedName>
        <fullName evidence="1">Uncharacterized protein</fullName>
    </submittedName>
</protein>
<dbReference type="EMBL" id="GBRH01222153">
    <property type="protein sequence ID" value="JAD75742.1"/>
    <property type="molecule type" value="Transcribed_RNA"/>
</dbReference>
<sequence>MALNRFFSASLHFATTSGLQKYGIWLSTISLASSIPSTVSLYPDCTYSLVNVSSGQSGV</sequence>
<reference evidence="1" key="2">
    <citation type="journal article" date="2015" name="Data Brief">
        <title>Shoot transcriptome of the giant reed, Arundo donax.</title>
        <authorList>
            <person name="Barrero R.A."/>
            <person name="Guerrero F.D."/>
            <person name="Moolhuijzen P."/>
            <person name="Goolsby J.A."/>
            <person name="Tidwell J."/>
            <person name="Bellgard S.E."/>
            <person name="Bellgard M.I."/>
        </authorList>
    </citation>
    <scope>NUCLEOTIDE SEQUENCE</scope>
    <source>
        <tissue evidence="1">Shoot tissue taken approximately 20 cm above the soil surface</tissue>
    </source>
</reference>